<evidence type="ECO:0000313" key="2">
    <source>
        <dbReference type="Proteomes" id="UP001392318"/>
    </source>
</evidence>
<gene>
    <name evidence="1" type="ORF">VSR83_30120</name>
</gene>
<dbReference type="Proteomes" id="UP001392318">
    <property type="component" value="Unassembled WGS sequence"/>
</dbReference>
<protein>
    <submittedName>
        <fullName evidence="1">FAD-dependent oxidoreductase</fullName>
    </submittedName>
</protein>
<organism evidence="1 2">
    <name type="scientific">Paraburkholderia unamae</name>
    <dbReference type="NCBI Taxonomy" id="219649"/>
    <lineage>
        <taxon>Bacteria</taxon>
        <taxon>Pseudomonadati</taxon>
        <taxon>Pseudomonadota</taxon>
        <taxon>Betaproteobacteria</taxon>
        <taxon>Burkholderiales</taxon>
        <taxon>Burkholderiaceae</taxon>
        <taxon>Paraburkholderia</taxon>
    </lineage>
</organism>
<reference evidence="1" key="1">
    <citation type="submission" date="2024-01" db="EMBL/GenBank/DDBJ databases">
        <title>The diversity of rhizobia nodulating Mimosa spp. in eleven states of Brazil covering several biomes is determined by host plant, location, and edaphic factors.</title>
        <authorList>
            <person name="Rouws L."/>
            <person name="Barauna A."/>
            <person name="Beukes C."/>
            <person name="De Faria S.M."/>
            <person name="Gross E."/>
            <person name="Dos Reis Junior F.B."/>
            <person name="Simon M."/>
            <person name="Maluk M."/>
            <person name="Odee D.W."/>
            <person name="Kenicer G."/>
            <person name="Young J.P.W."/>
            <person name="Reis V.M."/>
            <person name="Zilli J."/>
            <person name="James E.K."/>
        </authorList>
    </citation>
    <scope>NUCLEOTIDE SEQUENCE</scope>
    <source>
        <strain evidence="1">JPY452</strain>
    </source>
</reference>
<keyword evidence="2" id="KW-1185">Reference proteome</keyword>
<sequence length="76" mass="7836">MTPASLLEQYGPRESMEYDVVIVGGGPAGLSAAVRLKQLAAEKGAEIGVCVLEKGSEIGAHILSGAVMDPRALNEL</sequence>
<comment type="caution">
    <text evidence="1">The sequence shown here is derived from an EMBL/GenBank/DDBJ whole genome shotgun (WGS) entry which is preliminary data.</text>
</comment>
<dbReference type="EMBL" id="JAYMRU010000028">
    <property type="protein sequence ID" value="MEM5404237.1"/>
    <property type="molecule type" value="Genomic_DNA"/>
</dbReference>
<feature type="non-terminal residue" evidence="1">
    <location>
        <position position="76"/>
    </location>
</feature>
<evidence type="ECO:0000313" key="1">
    <source>
        <dbReference type="EMBL" id="MEM5404237.1"/>
    </source>
</evidence>
<proteinExistence type="predicted"/>
<accession>A0ACC6RRM7</accession>
<name>A0ACC6RRM7_9BURK</name>